<name>F8PGG2_SERL3</name>
<protein>
    <recommendedName>
        <fullName evidence="3">HTH psq-type domain-containing protein</fullName>
    </recommendedName>
</protein>
<evidence type="ECO:0000313" key="2">
    <source>
        <dbReference type="Proteomes" id="UP000008063"/>
    </source>
</evidence>
<sequence length="64" mass="7580">MVYRTVSKDMKERALWLIDHDYIPADVCEVFHISERSLRRWKSNHNIYGSVFSPTDPLLNPDDT</sequence>
<evidence type="ECO:0008006" key="3">
    <source>
        <dbReference type="Google" id="ProtNLM"/>
    </source>
</evidence>
<dbReference type="EMBL" id="GL945474">
    <property type="protein sequence ID" value="EGO05395.1"/>
    <property type="molecule type" value="Genomic_DNA"/>
</dbReference>
<keyword evidence="2" id="KW-1185">Reference proteome</keyword>
<dbReference type="InParanoid" id="F8PGG2"/>
<dbReference type="HOGENOM" id="CLU_202732_0_0_1"/>
<accession>F8PGG2</accession>
<proteinExistence type="predicted"/>
<gene>
    <name evidence="1" type="ORF">SERLA73DRAFT_164943</name>
</gene>
<evidence type="ECO:0000313" key="1">
    <source>
        <dbReference type="EMBL" id="EGO05395.1"/>
    </source>
</evidence>
<dbReference type="Proteomes" id="UP000008063">
    <property type="component" value="Unassembled WGS sequence"/>
</dbReference>
<dbReference type="AlphaFoldDB" id="F8PGG2"/>
<organism evidence="2">
    <name type="scientific">Serpula lacrymans var. lacrymans (strain S7.3)</name>
    <name type="common">Dry rot fungus</name>
    <dbReference type="NCBI Taxonomy" id="936435"/>
    <lineage>
        <taxon>Eukaryota</taxon>
        <taxon>Fungi</taxon>
        <taxon>Dikarya</taxon>
        <taxon>Basidiomycota</taxon>
        <taxon>Agaricomycotina</taxon>
        <taxon>Agaricomycetes</taxon>
        <taxon>Agaricomycetidae</taxon>
        <taxon>Boletales</taxon>
        <taxon>Coniophorineae</taxon>
        <taxon>Serpulaceae</taxon>
        <taxon>Serpula</taxon>
    </lineage>
</organism>
<reference evidence="2" key="1">
    <citation type="journal article" date="2011" name="Science">
        <title>The plant cell wall-decomposing machinery underlies the functional diversity of forest fungi.</title>
        <authorList>
            <person name="Eastwood D.C."/>
            <person name="Floudas D."/>
            <person name="Binder M."/>
            <person name="Majcherczyk A."/>
            <person name="Schneider P."/>
            <person name="Aerts A."/>
            <person name="Asiegbu F.O."/>
            <person name="Baker S.E."/>
            <person name="Barry K."/>
            <person name="Bendiksby M."/>
            <person name="Blumentritt M."/>
            <person name="Coutinho P.M."/>
            <person name="Cullen D."/>
            <person name="de Vries R.P."/>
            <person name="Gathman A."/>
            <person name="Goodell B."/>
            <person name="Henrissat B."/>
            <person name="Ihrmark K."/>
            <person name="Kauserud H."/>
            <person name="Kohler A."/>
            <person name="LaButti K."/>
            <person name="Lapidus A."/>
            <person name="Lavin J.L."/>
            <person name="Lee Y.-H."/>
            <person name="Lindquist E."/>
            <person name="Lilly W."/>
            <person name="Lucas S."/>
            <person name="Morin E."/>
            <person name="Murat C."/>
            <person name="Oguiza J.A."/>
            <person name="Park J."/>
            <person name="Pisabarro A.G."/>
            <person name="Riley R."/>
            <person name="Rosling A."/>
            <person name="Salamov A."/>
            <person name="Schmidt O."/>
            <person name="Schmutz J."/>
            <person name="Skrede I."/>
            <person name="Stenlid J."/>
            <person name="Wiebenga A."/>
            <person name="Xie X."/>
            <person name="Kuees U."/>
            <person name="Hibbett D.S."/>
            <person name="Hoffmeister D."/>
            <person name="Hoegberg N."/>
            <person name="Martin F."/>
            <person name="Grigoriev I.V."/>
            <person name="Watkinson S.C."/>
        </authorList>
    </citation>
    <scope>NUCLEOTIDE SEQUENCE [LARGE SCALE GENOMIC DNA]</scope>
    <source>
        <strain evidence="2">strain S7.3</strain>
    </source>
</reference>
<dbReference type="STRING" id="936435.F8PGG2"/>